<dbReference type="AlphaFoldDB" id="A0A0D3E280"/>
<dbReference type="Proteomes" id="UP000032141">
    <property type="component" value="Chromosome C9"/>
</dbReference>
<dbReference type="HOGENOM" id="CLU_2200618_0_0_1"/>
<reference evidence="2" key="2">
    <citation type="submission" date="2015-03" db="UniProtKB">
        <authorList>
            <consortium name="EnsemblPlants"/>
        </authorList>
    </citation>
    <scope>IDENTIFICATION</scope>
</reference>
<keyword evidence="3" id="KW-1185">Reference proteome</keyword>
<accession>A0A0D3E280</accession>
<name>A0A0D3E280_BRAOL</name>
<evidence type="ECO:0000256" key="1">
    <source>
        <dbReference type="SAM" id="Phobius"/>
    </source>
</evidence>
<feature type="transmembrane region" description="Helical" evidence="1">
    <location>
        <begin position="59"/>
        <end position="81"/>
    </location>
</feature>
<evidence type="ECO:0000313" key="2">
    <source>
        <dbReference type="EnsemblPlants" id="Bo9g018310.1"/>
    </source>
</evidence>
<organism evidence="2 3">
    <name type="scientific">Brassica oleracea var. oleracea</name>
    <dbReference type="NCBI Taxonomy" id="109376"/>
    <lineage>
        <taxon>Eukaryota</taxon>
        <taxon>Viridiplantae</taxon>
        <taxon>Streptophyta</taxon>
        <taxon>Embryophyta</taxon>
        <taxon>Tracheophyta</taxon>
        <taxon>Spermatophyta</taxon>
        <taxon>Magnoliopsida</taxon>
        <taxon>eudicotyledons</taxon>
        <taxon>Gunneridae</taxon>
        <taxon>Pentapetalae</taxon>
        <taxon>rosids</taxon>
        <taxon>malvids</taxon>
        <taxon>Brassicales</taxon>
        <taxon>Brassicaceae</taxon>
        <taxon>Brassiceae</taxon>
        <taxon>Brassica</taxon>
    </lineage>
</organism>
<dbReference type="Gramene" id="Bo9g018310.1">
    <property type="protein sequence ID" value="Bo9g018310.1"/>
    <property type="gene ID" value="Bo9g018310"/>
</dbReference>
<reference evidence="2 3" key="1">
    <citation type="journal article" date="2014" name="Genome Biol.">
        <title>Transcriptome and methylome profiling reveals relics of genome dominance in the mesopolyploid Brassica oleracea.</title>
        <authorList>
            <person name="Parkin I.A."/>
            <person name="Koh C."/>
            <person name="Tang H."/>
            <person name="Robinson S.J."/>
            <person name="Kagale S."/>
            <person name="Clarke W.E."/>
            <person name="Town C.D."/>
            <person name="Nixon J."/>
            <person name="Krishnakumar V."/>
            <person name="Bidwell S.L."/>
            <person name="Denoeud F."/>
            <person name="Belcram H."/>
            <person name="Links M.G."/>
            <person name="Just J."/>
            <person name="Clarke C."/>
            <person name="Bender T."/>
            <person name="Huebert T."/>
            <person name="Mason A.S."/>
            <person name="Pires J.C."/>
            <person name="Barker G."/>
            <person name="Moore J."/>
            <person name="Walley P.G."/>
            <person name="Manoli S."/>
            <person name="Batley J."/>
            <person name="Edwards D."/>
            <person name="Nelson M.N."/>
            <person name="Wang X."/>
            <person name="Paterson A.H."/>
            <person name="King G."/>
            <person name="Bancroft I."/>
            <person name="Chalhoub B."/>
            <person name="Sharpe A.G."/>
        </authorList>
    </citation>
    <scope>NUCLEOTIDE SEQUENCE</scope>
    <source>
        <strain evidence="2 3">cv. TO1000</strain>
    </source>
</reference>
<keyword evidence="1" id="KW-0812">Transmembrane</keyword>
<protein>
    <submittedName>
        <fullName evidence="2">Uncharacterized protein</fullName>
    </submittedName>
</protein>
<keyword evidence="1" id="KW-1133">Transmembrane helix</keyword>
<dbReference type="EnsemblPlants" id="Bo9g018310.1">
    <property type="protein sequence ID" value="Bo9g018310.1"/>
    <property type="gene ID" value="Bo9g018310"/>
</dbReference>
<proteinExistence type="predicted"/>
<evidence type="ECO:0000313" key="3">
    <source>
        <dbReference type="Proteomes" id="UP000032141"/>
    </source>
</evidence>
<keyword evidence="1" id="KW-0472">Membrane</keyword>
<sequence length="108" mass="11340">MCFTTMLNFRFSHSLPGMDGSGGVACPAPAPVLHLSIDGRPALTPETTPSSSVMVCRHLVFLLVVVVLFLGLIGLCLIPLICSSGFNLGSGGLEAVDEISNRSMMLYA</sequence>